<dbReference type="PANTHER" id="PTHR23505:SF79">
    <property type="entry name" value="PROTEIN SPINSTER"/>
    <property type="match status" value="1"/>
</dbReference>
<name>A0A7U4LFH7_9SPHN</name>
<feature type="transmembrane region" description="Helical" evidence="6">
    <location>
        <begin position="355"/>
        <end position="374"/>
    </location>
</feature>
<evidence type="ECO:0000256" key="2">
    <source>
        <dbReference type="ARBA" id="ARBA00022448"/>
    </source>
</evidence>
<evidence type="ECO:0000256" key="5">
    <source>
        <dbReference type="ARBA" id="ARBA00023136"/>
    </source>
</evidence>
<keyword evidence="3 6" id="KW-0812">Transmembrane</keyword>
<comment type="subcellular location">
    <subcellularLocation>
        <location evidence="1">Membrane</location>
        <topology evidence="1">Multi-pass membrane protein</topology>
    </subcellularLocation>
</comment>
<feature type="transmembrane region" description="Helical" evidence="6">
    <location>
        <begin position="12"/>
        <end position="28"/>
    </location>
</feature>
<dbReference type="Proteomes" id="UP000032300">
    <property type="component" value="Chromosome"/>
</dbReference>
<evidence type="ECO:0000313" key="8">
    <source>
        <dbReference type="EMBL" id="AJP72549.1"/>
    </source>
</evidence>
<keyword evidence="5 6" id="KW-0472">Membrane</keyword>
<dbReference type="Gene3D" id="1.20.1250.20">
    <property type="entry name" value="MFS general substrate transporter like domains"/>
    <property type="match status" value="2"/>
</dbReference>
<feature type="transmembrane region" description="Helical" evidence="6">
    <location>
        <begin position="292"/>
        <end position="314"/>
    </location>
</feature>
<feature type="transmembrane region" description="Helical" evidence="6">
    <location>
        <begin position="264"/>
        <end position="285"/>
    </location>
</feature>
<dbReference type="InterPro" id="IPR020846">
    <property type="entry name" value="MFS_dom"/>
</dbReference>
<evidence type="ECO:0000256" key="4">
    <source>
        <dbReference type="ARBA" id="ARBA00022989"/>
    </source>
</evidence>
<dbReference type="EMBL" id="CP010836">
    <property type="protein sequence ID" value="AJP72549.1"/>
    <property type="molecule type" value="Genomic_DNA"/>
</dbReference>
<dbReference type="InterPro" id="IPR011701">
    <property type="entry name" value="MFS"/>
</dbReference>
<accession>A0A7U4LFH7</accession>
<dbReference type="PROSITE" id="PS50850">
    <property type="entry name" value="MFS"/>
    <property type="match status" value="1"/>
</dbReference>
<dbReference type="PANTHER" id="PTHR23505">
    <property type="entry name" value="SPINSTER"/>
    <property type="match status" value="1"/>
</dbReference>
<sequence>MSDTNAKPDARAIVSLLVLSAIVGLNTVDRNMFGLLLPQIKQDIAISDAALGFLIGPAFMIVYSVAGLPIAWLADRSNRRNIVVAGLALWSGVTMLTGFAQTLAHLLVARIALGVAEASNMAPTSAIIGDLFRGGYRVIAMAVFAAGGPIAIMVFFPLIGAVAAKGEWRSAYFMMGAIGIGVALAALLVVREAPREVPAADLPELIPAGLFAVAFRMLRSPSFGLLCAAGTMISISLGAMTAWLPSFMQRVHGLDPRGTGLLLGMYRGGFGVVATLAAGLIVTLLMRRDQRWLAWSPMLLTLGLIPAQLLLLLADGPTGWHIGLALDSILMSAITPCLLALLVTLLDSRVRATGAALYLLIFNLVGQSIGPLAVGTLNDGVFVASGSHAIRTSMLIAPAALAVGAGLLAALSVRQSRELAH</sequence>
<keyword evidence="9" id="KW-1185">Reference proteome</keyword>
<protein>
    <recommendedName>
        <fullName evidence="7">Major facilitator superfamily (MFS) profile domain-containing protein</fullName>
    </recommendedName>
</protein>
<evidence type="ECO:0000256" key="6">
    <source>
        <dbReference type="SAM" id="Phobius"/>
    </source>
</evidence>
<evidence type="ECO:0000256" key="1">
    <source>
        <dbReference type="ARBA" id="ARBA00004141"/>
    </source>
</evidence>
<dbReference type="AlphaFoldDB" id="A0A7U4LFH7"/>
<feature type="transmembrane region" description="Helical" evidence="6">
    <location>
        <begin position="134"/>
        <end position="159"/>
    </location>
</feature>
<evidence type="ECO:0000313" key="9">
    <source>
        <dbReference type="Proteomes" id="UP000032300"/>
    </source>
</evidence>
<gene>
    <name evidence="8" type="ORF">TS85_13345</name>
</gene>
<feature type="transmembrane region" description="Helical" evidence="6">
    <location>
        <begin position="84"/>
        <end position="113"/>
    </location>
</feature>
<feature type="domain" description="Major facilitator superfamily (MFS) profile" evidence="7">
    <location>
        <begin position="15"/>
        <end position="417"/>
    </location>
</feature>
<dbReference type="RefSeq" id="WP_044332799.1">
    <property type="nucleotide sequence ID" value="NZ_CP010836.1"/>
</dbReference>
<dbReference type="GO" id="GO:0022857">
    <property type="term" value="F:transmembrane transporter activity"/>
    <property type="evidence" value="ECO:0007669"/>
    <property type="project" value="InterPro"/>
</dbReference>
<dbReference type="OrthoDB" id="7442224at2"/>
<feature type="transmembrane region" description="Helical" evidence="6">
    <location>
        <begin position="49"/>
        <end position="72"/>
    </location>
</feature>
<keyword evidence="4 6" id="KW-1133">Transmembrane helix</keyword>
<dbReference type="InterPro" id="IPR044770">
    <property type="entry name" value="MFS_spinster-like"/>
</dbReference>
<reference evidence="8 9" key="2">
    <citation type="submission" date="2015-02" db="EMBL/GenBank/DDBJ databases">
        <title>The complete genome of Sphingomonas hengshuiensis sp. WHSC-8 isolated from soil of Hengshui Lake.</title>
        <authorList>
            <person name="Wei S."/>
            <person name="Guo J."/>
            <person name="Su C."/>
            <person name="Wu R."/>
            <person name="Zhang Z."/>
            <person name="Liang K."/>
            <person name="Li H."/>
            <person name="Wang T."/>
            <person name="Liu H."/>
            <person name="Zhang C."/>
            <person name="Li Z."/>
            <person name="Wang Q."/>
            <person name="Meng J."/>
        </authorList>
    </citation>
    <scope>NUCLEOTIDE SEQUENCE [LARGE SCALE GENOMIC DNA]</scope>
    <source>
        <strain evidence="8 9">WHSC-8</strain>
    </source>
</reference>
<reference evidence="8 9" key="1">
    <citation type="journal article" date="2015" name="Int. J. Syst. Evol. Microbiol.">
        <title>Sphingomonas hengshuiensis sp. nov., isolated from lake wetland.</title>
        <authorList>
            <person name="Wei S."/>
            <person name="Wang T."/>
            <person name="Liu H."/>
            <person name="Zhang C."/>
            <person name="Guo J."/>
            <person name="Wang Q."/>
            <person name="Liang K."/>
            <person name="Zhang Z."/>
        </authorList>
    </citation>
    <scope>NUCLEOTIDE SEQUENCE [LARGE SCALE GENOMIC DNA]</scope>
    <source>
        <strain evidence="8 9">WHSC-8</strain>
    </source>
</reference>
<feature type="transmembrane region" description="Helical" evidence="6">
    <location>
        <begin position="394"/>
        <end position="413"/>
    </location>
</feature>
<proteinExistence type="predicted"/>
<dbReference type="GO" id="GO:0016020">
    <property type="term" value="C:membrane"/>
    <property type="evidence" value="ECO:0007669"/>
    <property type="project" value="UniProtKB-SubCell"/>
</dbReference>
<organism evidence="8 9">
    <name type="scientific">Sphingomonas hengshuiensis</name>
    <dbReference type="NCBI Taxonomy" id="1609977"/>
    <lineage>
        <taxon>Bacteria</taxon>
        <taxon>Pseudomonadati</taxon>
        <taxon>Pseudomonadota</taxon>
        <taxon>Alphaproteobacteria</taxon>
        <taxon>Sphingomonadales</taxon>
        <taxon>Sphingomonadaceae</taxon>
        <taxon>Sphingomonas</taxon>
    </lineage>
</organism>
<dbReference type="Pfam" id="PF07690">
    <property type="entry name" value="MFS_1"/>
    <property type="match status" value="1"/>
</dbReference>
<dbReference type="SUPFAM" id="SSF103473">
    <property type="entry name" value="MFS general substrate transporter"/>
    <property type="match status" value="1"/>
</dbReference>
<feature type="transmembrane region" description="Helical" evidence="6">
    <location>
        <begin position="171"/>
        <end position="190"/>
    </location>
</feature>
<keyword evidence="2" id="KW-0813">Transport</keyword>
<evidence type="ECO:0000256" key="3">
    <source>
        <dbReference type="ARBA" id="ARBA00022692"/>
    </source>
</evidence>
<feature type="transmembrane region" description="Helical" evidence="6">
    <location>
        <begin position="223"/>
        <end position="244"/>
    </location>
</feature>
<dbReference type="KEGG" id="sphi:TS85_13345"/>
<feature type="transmembrane region" description="Helical" evidence="6">
    <location>
        <begin position="320"/>
        <end position="343"/>
    </location>
</feature>
<evidence type="ECO:0000259" key="7">
    <source>
        <dbReference type="PROSITE" id="PS50850"/>
    </source>
</evidence>
<dbReference type="InterPro" id="IPR036259">
    <property type="entry name" value="MFS_trans_sf"/>
</dbReference>